<name>A0A7V8NSI0_9BACT</name>
<comment type="caution">
    <text evidence="13">The sequence shown here is derived from an EMBL/GenBank/DDBJ whole genome shotgun (WGS) entry which is preliminary data.</text>
</comment>
<evidence type="ECO:0000256" key="7">
    <source>
        <dbReference type="ARBA" id="ARBA00022833"/>
    </source>
</evidence>
<dbReference type="Gene3D" id="1.10.40.50">
    <property type="entry name" value="Probable gtpase engc, domain 3"/>
    <property type="match status" value="1"/>
</dbReference>
<comment type="similarity">
    <text evidence="10">Belongs to the TRAFAC class YlqF/YawG GTPase family. RsgA subfamily.</text>
</comment>
<evidence type="ECO:0000313" key="14">
    <source>
        <dbReference type="Proteomes" id="UP000567293"/>
    </source>
</evidence>
<proteinExistence type="inferred from homology"/>
<dbReference type="NCBIfam" id="TIGR00157">
    <property type="entry name" value="ribosome small subunit-dependent GTPase A"/>
    <property type="match status" value="1"/>
</dbReference>
<feature type="domain" description="CP-type G" evidence="12">
    <location>
        <begin position="80"/>
        <end position="233"/>
    </location>
</feature>
<feature type="binding site" evidence="10">
    <location>
        <position position="256"/>
    </location>
    <ligand>
        <name>Zn(2+)</name>
        <dbReference type="ChEBI" id="CHEBI:29105"/>
    </ligand>
</feature>
<organism evidence="13 14">
    <name type="scientific">Candidatus Acidiferrum panamense</name>
    <dbReference type="NCBI Taxonomy" id="2741543"/>
    <lineage>
        <taxon>Bacteria</taxon>
        <taxon>Pseudomonadati</taxon>
        <taxon>Acidobacteriota</taxon>
        <taxon>Terriglobia</taxon>
        <taxon>Candidatus Acidiferrales</taxon>
        <taxon>Candidatus Acidiferrum</taxon>
    </lineage>
</organism>
<evidence type="ECO:0000256" key="3">
    <source>
        <dbReference type="ARBA" id="ARBA00022723"/>
    </source>
</evidence>
<dbReference type="GO" id="GO:0005737">
    <property type="term" value="C:cytoplasm"/>
    <property type="evidence" value="ECO:0007669"/>
    <property type="project" value="UniProtKB-SubCell"/>
</dbReference>
<comment type="function">
    <text evidence="10">One of several proteins that assist in the late maturation steps of the functional core of the 30S ribosomal subunit. Helps release RbfA from mature subunits. May play a role in the assembly of ribosomal proteins into the subunit. Circularly permuted GTPase that catalyzes slow GTP hydrolysis, GTPase activity is stimulated by the 30S ribosomal subunit.</text>
</comment>
<keyword evidence="4 10" id="KW-0699">rRNA-binding</keyword>
<feature type="binding site" evidence="10">
    <location>
        <position position="269"/>
    </location>
    <ligand>
        <name>Zn(2+)</name>
        <dbReference type="ChEBI" id="CHEBI:29105"/>
    </ligand>
</feature>
<evidence type="ECO:0000256" key="4">
    <source>
        <dbReference type="ARBA" id="ARBA00022730"/>
    </source>
</evidence>
<keyword evidence="7 10" id="KW-0862">Zinc</keyword>
<keyword evidence="14" id="KW-1185">Reference proteome</keyword>
<dbReference type="SUPFAM" id="SSF52540">
    <property type="entry name" value="P-loop containing nucleoside triphosphate hydrolases"/>
    <property type="match status" value="1"/>
</dbReference>
<keyword evidence="6 10" id="KW-0378">Hydrolase</keyword>
<dbReference type="Gene3D" id="3.40.50.300">
    <property type="entry name" value="P-loop containing nucleotide triphosphate hydrolases"/>
    <property type="match status" value="1"/>
</dbReference>
<dbReference type="EMBL" id="JACDQQ010001622">
    <property type="protein sequence ID" value="MBA0086666.1"/>
    <property type="molecule type" value="Genomic_DNA"/>
</dbReference>
<dbReference type="PANTHER" id="PTHR32120:SF10">
    <property type="entry name" value="SMALL RIBOSOMAL SUBUNIT BIOGENESIS GTPASE RSGA"/>
    <property type="match status" value="1"/>
</dbReference>
<dbReference type="InterPro" id="IPR030378">
    <property type="entry name" value="G_CP_dom"/>
</dbReference>
<keyword evidence="9 10" id="KW-0342">GTP-binding</keyword>
<reference evidence="13" key="1">
    <citation type="submission" date="2020-06" db="EMBL/GenBank/DDBJ databases">
        <title>Legume-microbial interactions unlock mineral nutrients during tropical forest succession.</title>
        <authorList>
            <person name="Epihov D.Z."/>
        </authorList>
    </citation>
    <scope>NUCLEOTIDE SEQUENCE [LARGE SCALE GENOMIC DNA]</scope>
    <source>
        <strain evidence="13">Pan2503</strain>
    </source>
</reference>
<keyword evidence="1 10" id="KW-0963">Cytoplasm</keyword>
<dbReference type="GO" id="GO:0005525">
    <property type="term" value="F:GTP binding"/>
    <property type="evidence" value="ECO:0007669"/>
    <property type="project" value="UniProtKB-UniRule"/>
</dbReference>
<dbReference type="HAMAP" id="MF_01820">
    <property type="entry name" value="GTPase_RsgA"/>
    <property type="match status" value="1"/>
</dbReference>
<dbReference type="GO" id="GO:0046872">
    <property type="term" value="F:metal ion binding"/>
    <property type="evidence" value="ECO:0007669"/>
    <property type="project" value="UniProtKB-KW"/>
</dbReference>
<dbReference type="InterPro" id="IPR010914">
    <property type="entry name" value="RsgA_GTPase_dom"/>
</dbReference>
<feature type="binding site" evidence="10">
    <location>
        <begin position="128"/>
        <end position="131"/>
    </location>
    <ligand>
        <name>GTP</name>
        <dbReference type="ChEBI" id="CHEBI:37565"/>
    </ligand>
</feature>
<keyword evidence="3 10" id="KW-0479">Metal-binding</keyword>
<evidence type="ECO:0000259" key="12">
    <source>
        <dbReference type="PROSITE" id="PS51721"/>
    </source>
</evidence>
<dbReference type="InterPro" id="IPR027417">
    <property type="entry name" value="P-loop_NTPase"/>
</dbReference>
<evidence type="ECO:0000256" key="8">
    <source>
        <dbReference type="ARBA" id="ARBA00022884"/>
    </source>
</evidence>
<sequence length="329" mass="35549">MNYSSDSLARARVCEAAQEHFCLRFEDGAECDAAPAGALRWSAELPAVGDWVRARRADATLALIENVEPRTTCISRQRPGGGGEQVLAANVDLIAIVMGLDGDYNLRRLERYLVQAAASGAEAMVALNKMDLCAEWPARLACVRAITSNAVALSAHESVAPIVEVVRGRTVVLLGSSGAGKSTIVNALLGESRQATQPVRESDSRGRHTTTRRMLIELPGGGALIDTPGLRELALWAGQDSVDDVFAGIAALARQCRFHDCAHAGEPGCAVSAALKTGELEPARWASYQKLLAEARYHERSVDQRAAAETKRKWKVIHKAIRHHPKYNR</sequence>
<dbReference type="PROSITE" id="PS51721">
    <property type="entry name" value="G_CP"/>
    <property type="match status" value="1"/>
</dbReference>
<evidence type="ECO:0000256" key="10">
    <source>
        <dbReference type="HAMAP-Rule" id="MF_01820"/>
    </source>
</evidence>
<evidence type="ECO:0000256" key="5">
    <source>
        <dbReference type="ARBA" id="ARBA00022741"/>
    </source>
</evidence>
<keyword evidence="2 10" id="KW-0690">Ribosome biogenesis</keyword>
<accession>A0A7V8NSI0</accession>
<dbReference type="GO" id="GO:0019843">
    <property type="term" value="F:rRNA binding"/>
    <property type="evidence" value="ECO:0007669"/>
    <property type="project" value="UniProtKB-KW"/>
</dbReference>
<dbReference type="InterPro" id="IPR004881">
    <property type="entry name" value="Ribosome_biogen_GTPase_RsgA"/>
</dbReference>
<evidence type="ECO:0000256" key="1">
    <source>
        <dbReference type="ARBA" id="ARBA00022490"/>
    </source>
</evidence>
<dbReference type="CDD" id="cd01854">
    <property type="entry name" value="YjeQ_EngC"/>
    <property type="match status" value="1"/>
</dbReference>
<dbReference type="Proteomes" id="UP000567293">
    <property type="component" value="Unassembled WGS sequence"/>
</dbReference>
<evidence type="ECO:0000256" key="9">
    <source>
        <dbReference type="ARBA" id="ARBA00023134"/>
    </source>
</evidence>
<keyword evidence="8 10" id="KW-0694">RNA-binding</keyword>
<gene>
    <name evidence="10 13" type="primary">rsgA</name>
    <name evidence="13" type="ORF">HRJ53_16920</name>
</gene>
<protein>
    <recommendedName>
        <fullName evidence="10">Small ribosomal subunit biogenesis GTPase RsgA</fullName>
        <ecNumber evidence="10">3.6.1.-</ecNumber>
    </recommendedName>
</protein>
<dbReference type="PROSITE" id="PS50936">
    <property type="entry name" value="ENGC_GTPASE"/>
    <property type="match status" value="1"/>
</dbReference>
<dbReference type="GO" id="GO:0042274">
    <property type="term" value="P:ribosomal small subunit biogenesis"/>
    <property type="evidence" value="ECO:0007669"/>
    <property type="project" value="UniProtKB-UniRule"/>
</dbReference>
<feature type="domain" description="EngC GTPase" evidence="11">
    <location>
        <begin position="89"/>
        <end position="231"/>
    </location>
</feature>
<comment type="subcellular location">
    <subcellularLocation>
        <location evidence="10">Cytoplasm</location>
    </subcellularLocation>
</comment>
<dbReference type="GO" id="GO:0003924">
    <property type="term" value="F:GTPase activity"/>
    <property type="evidence" value="ECO:0007669"/>
    <property type="project" value="UniProtKB-UniRule"/>
</dbReference>
<feature type="binding site" evidence="10">
    <location>
        <position position="261"/>
    </location>
    <ligand>
        <name>Zn(2+)</name>
        <dbReference type="ChEBI" id="CHEBI:29105"/>
    </ligand>
</feature>
<feature type="binding site" evidence="10">
    <location>
        <position position="263"/>
    </location>
    <ligand>
        <name>Zn(2+)</name>
        <dbReference type="ChEBI" id="CHEBI:29105"/>
    </ligand>
</feature>
<dbReference type="EC" id="3.6.1.-" evidence="10"/>
<keyword evidence="5 10" id="KW-0547">Nucleotide-binding</keyword>
<feature type="binding site" evidence="10">
    <location>
        <begin position="175"/>
        <end position="183"/>
    </location>
    <ligand>
        <name>GTP</name>
        <dbReference type="ChEBI" id="CHEBI:37565"/>
    </ligand>
</feature>
<comment type="subunit">
    <text evidence="10">Monomer. Associates with 30S ribosomal subunit, binds 16S rRNA.</text>
</comment>
<evidence type="ECO:0000259" key="11">
    <source>
        <dbReference type="PROSITE" id="PS50936"/>
    </source>
</evidence>
<dbReference type="PANTHER" id="PTHR32120">
    <property type="entry name" value="SMALL RIBOSOMAL SUBUNIT BIOGENESIS GTPASE RSGA"/>
    <property type="match status" value="1"/>
</dbReference>
<comment type="cofactor">
    <cofactor evidence="10">
        <name>Zn(2+)</name>
        <dbReference type="ChEBI" id="CHEBI:29105"/>
    </cofactor>
    <text evidence="10">Binds 1 zinc ion per subunit.</text>
</comment>
<evidence type="ECO:0000313" key="13">
    <source>
        <dbReference type="EMBL" id="MBA0086666.1"/>
    </source>
</evidence>
<dbReference type="Pfam" id="PF03193">
    <property type="entry name" value="RsgA_GTPase"/>
    <property type="match status" value="1"/>
</dbReference>
<evidence type="ECO:0000256" key="6">
    <source>
        <dbReference type="ARBA" id="ARBA00022801"/>
    </source>
</evidence>
<evidence type="ECO:0000256" key="2">
    <source>
        <dbReference type="ARBA" id="ARBA00022517"/>
    </source>
</evidence>
<dbReference type="AlphaFoldDB" id="A0A7V8NSI0"/>